<reference evidence="3" key="2">
    <citation type="submission" date="2022-08" db="UniProtKB">
        <authorList>
            <consortium name="EnsemblMetazoa"/>
        </authorList>
    </citation>
    <scope>IDENTIFICATION</scope>
    <source>
        <strain evidence="3">STECLA/ALBI9_A</strain>
    </source>
</reference>
<keyword evidence="1" id="KW-0238">DNA-binding</keyword>
<dbReference type="VEuPathDB" id="VectorBase:AALB000419"/>
<proteinExistence type="predicted"/>
<dbReference type="GO" id="GO:0005634">
    <property type="term" value="C:nucleus"/>
    <property type="evidence" value="ECO:0007669"/>
    <property type="project" value="UniProtKB-SubCell"/>
</dbReference>
<dbReference type="GO" id="GO:0007507">
    <property type="term" value="P:heart development"/>
    <property type="evidence" value="ECO:0007669"/>
    <property type="project" value="TreeGrafter"/>
</dbReference>
<dbReference type="VEuPathDB" id="VectorBase:AALB20_034900"/>
<dbReference type="GO" id="GO:0000785">
    <property type="term" value="C:chromatin"/>
    <property type="evidence" value="ECO:0007669"/>
    <property type="project" value="TreeGrafter"/>
</dbReference>
<reference evidence="3 4" key="1">
    <citation type="journal article" date="2017" name="G3 (Bethesda)">
        <title>The Physical Genome Mapping of Anopheles albimanus Corrected Scaffold Misassemblies and Identified Interarm Rearrangements in Genus Anopheles.</title>
        <authorList>
            <person name="Artemov G.N."/>
            <person name="Peery A.N."/>
            <person name="Jiang X."/>
            <person name="Tu Z."/>
            <person name="Stegniy V.N."/>
            <person name="Sharakhova M.V."/>
            <person name="Sharakhov I.V."/>
        </authorList>
    </citation>
    <scope>NUCLEOTIDE SEQUENCE [LARGE SCALE GENOMIC DNA]</scope>
    <source>
        <strain evidence="3 4">ALBI9_A</strain>
    </source>
</reference>
<keyword evidence="4" id="KW-1185">Reference proteome</keyword>
<dbReference type="PROSITE" id="PS50252">
    <property type="entry name" value="TBOX_3"/>
    <property type="match status" value="1"/>
</dbReference>
<organism evidence="3 4">
    <name type="scientific">Anopheles albimanus</name>
    <name type="common">New world malaria mosquito</name>
    <dbReference type="NCBI Taxonomy" id="7167"/>
    <lineage>
        <taxon>Eukaryota</taxon>
        <taxon>Metazoa</taxon>
        <taxon>Ecdysozoa</taxon>
        <taxon>Arthropoda</taxon>
        <taxon>Hexapoda</taxon>
        <taxon>Insecta</taxon>
        <taxon>Pterygota</taxon>
        <taxon>Neoptera</taxon>
        <taxon>Endopterygota</taxon>
        <taxon>Diptera</taxon>
        <taxon>Nematocera</taxon>
        <taxon>Culicoidea</taxon>
        <taxon>Culicidae</taxon>
        <taxon>Anophelinae</taxon>
        <taxon>Anopheles</taxon>
    </lineage>
</organism>
<dbReference type="InterPro" id="IPR046360">
    <property type="entry name" value="T-box_DNA-bd"/>
</dbReference>
<protein>
    <submittedName>
        <fullName evidence="3">Uncharacterized protein</fullName>
    </submittedName>
</protein>
<dbReference type="InterPro" id="IPR036960">
    <property type="entry name" value="T-box_sf"/>
</dbReference>
<dbReference type="Gene3D" id="2.60.40.820">
    <property type="entry name" value="Transcription factor, T-box"/>
    <property type="match status" value="1"/>
</dbReference>
<dbReference type="InterPro" id="IPR008967">
    <property type="entry name" value="p53-like_TF_DNA-bd_sf"/>
</dbReference>
<dbReference type="InterPro" id="IPR001699">
    <property type="entry name" value="TF_T-box"/>
</dbReference>
<evidence type="ECO:0000313" key="3">
    <source>
        <dbReference type="EnsemblMetazoa" id="AALB000419-PA"/>
    </source>
</evidence>
<evidence type="ECO:0000313" key="4">
    <source>
        <dbReference type="Proteomes" id="UP000069272"/>
    </source>
</evidence>
<sequence>MLDPIVSRGASFIAPSLTACDLAGPLSVDRSIPEPDDEVDVDVEQCSDSETHLVTTNMTTTSTTSTPSRAANRSGSKARSKAASPGSATNASASDEERLTPEPAQSKSRIVGSCNCEELRPVQCHLETKELWDKFHDLGTEMIITKTGR</sequence>
<accession>A0A182F1U0</accession>
<dbReference type="STRING" id="7167.A0A182F1U0"/>
<evidence type="ECO:0000256" key="1">
    <source>
        <dbReference type="PROSITE-ProRule" id="PRU00201"/>
    </source>
</evidence>
<keyword evidence="1" id="KW-0539">Nucleus</keyword>
<feature type="region of interest" description="Disordered" evidence="2">
    <location>
        <begin position="26"/>
        <end position="110"/>
    </location>
</feature>
<name>A0A182F1U0_ANOAL</name>
<dbReference type="GO" id="GO:0045893">
    <property type="term" value="P:positive regulation of DNA-templated transcription"/>
    <property type="evidence" value="ECO:0007669"/>
    <property type="project" value="InterPro"/>
</dbReference>
<dbReference type="PANTHER" id="PTHR11267:SF190">
    <property type="entry name" value="T-BOX TRANSCRIPTION FACTOR TBX20"/>
    <property type="match status" value="1"/>
</dbReference>
<dbReference type="SUPFAM" id="SSF49417">
    <property type="entry name" value="p53-like transcription factors"/>
    <property type="match status" value="1"/>
</dbReference>
<comment type="caution">
    <text evidence="1">Lacks conserved residue(s) required for the propagation of feature annotation.</text>
</comment>
<dbReference type="Pfam" id="PF00907">
    <property type="entry name" value="T-box"/>
    <property type="match status" value="1"/>
</dbReference>
<feature type="compositionally biased region" description="Acidic residues" evidence="2">
    <location>
        <begin position="34"/>
        <end position="47"/>
    </location>
</feature>
<dbReference type="GO" id="GO:0000981">
    <property type="term" value="F:DNA-binding transcription factor activity, RNA polymerase II-specific"/>
    <property type="evidence" value="ECO:0007669"/>
    <property type="project" value="TreeGrafter"/>
</dbReference>
<dbReference type="Proteomes" id="UP000069272">
    <property type="component" value="Chromosome 2L"/>
</dbReference>
<dbReference type="AlphaFoldDB" id="A0A182F1U0"/>
<dbReference type="EnsemblMetazoa" id="AALB000419-RA">
    <property type="protein sequence ID" value="AALB000419-PA"/>
    <property type="gene ID" value="AALB000419"/>
</dbReference>
<dbReference type="GO" id="GO:0000978">
    <property type="term" value="F:RNA polymerase II cis-regulatory region sequence-specific DNA binding"/>
    <property type="evidence" value="ECO:0007669"/>
    <property type="project" value="InterPro"/>
</dbReference>
<comment type="subcellular location">
    <subcellularLocation>
        <location evidence="1">Nucleus</location>
    </subcellularLocation>
</comment>
<feature type="compositionally biased region" description="Low complexity" evidence="2">
    <location>
        <begin position="55"/>
        <end position="88"/>
    </location>
</feature>
<evidence type="ECO:0000256" key="2">
    <source>
        <dbReference type="SAM" id="MobiDB-lite"/>
    </source>
</evidence>
<dbReference type="GO" id="GO:0001708">
    <property type="term" value="P:cell fate specification"/>
    <property type="evidence" value="ECO:0007669"/>
    <property type="project" value="TreeGrafter"/>
</dbReference>
<dbReference type="PANTHER" id="PTHR11267">
    <property type="entry name" value="T-BOX PROTEIN-RELATED"/>
    <property type="match status" value="1"/>
</dbReference>